<evidence type="ECO:0000256" key="4">
    <source>
        <dbReference type="SAM" id="Phobius"/>
    </source>
</evidence>
<dbReference type="EMBL" id="CP124616">
    <property type="protein sequence ID" value="WGW04443.1"/>
    <property type="molecule type" value="Genomic_DNA"/>
</dbReference>
<comment type="similarity">
    <text evidence="1">Belongs to the phosphate acetyltransferase and butyryltransferase family.</text>
</comment>
<dbReference type="Pfam" id="PF01515">
    <property type="entry name" value="PTA_PTB"/>
    <property type="match status" value="1"/>
</dbReference>
<evidence type="ECO:0000256" key="2">
    <source>
        <dbReference type="ARBA" id="ARBA00022679"/>
    </source>
</evidence>
<keyword evidence="2" id="KW-0808">Transferase</keyword>
<accession>A0ABY8QKC9</accession>
<keyword evidence="4" id="KW-0472">Membrane</keyword>
<keyword evidence="7" id="KW-1185">Reference proteome</keyword>
<organism evidence="6 7">
    <name type="scientific">Tropicibacter oceani</name>
    <dbReference type="NCBI Taxonomy" id="3058420"/>
    <lineage>
        <taxon>Bacteria</taxon>
        <taxon>Pseudomonadati</taxon>
        <taxon>Pseudomonadota</taxon>
        <taxon>Alphaproteobacteria</taxon>
        <taxon>Rhodobacterales</taxon>
        <taxon>Roseobacteraceae</taxon>
        <taxon>Tropicibacter</taxon>
    </lineage>
</organism>
<name>A0ABY8QKC9_9RHOB</name>
<sequence length="314" mass="32318">MTRPPFPFLYPDEPQVPPGLLARARALQTPRVALVNAGAETPLAGLREAVEAGLADPILIGDTDKIREAAGAIGWDIGGIRLIHAPHAQAAPEAARLARKGEADAIMKGQVHTSTFLKGLLPSAAGLRDKAARCGHVFHITKTGSERPLLLTDAALNVDPDIATRQACLAHAVALARTLGVDRPRAAILAPTEDPTPSVPNTIEAAEIAAWAKTALPGADVSGPMALDLIWSKEAARIKGYDSPVAGDADIVLTPNITTGNALFKLMVLGMGCCAGGIVMGAKVPILLTSRSQQSADRLASAALGVIAAAGEPA</sequence>
<protein>
    <submittedName>
        <fullName evidence="6">Phosphate acyltransferase</fullName>
    </submittedName>
</protein>
<dbReference type="PANTHER" id="PTHR43356:SF2">
    <property type="entry name" value="PHOSPHATE ACETYLTRANSFERASE"/>
    <property type="match status" value="1"/>
</dbReference>
<feature type="transmembrane region" description="Helical" evidence="4">
    <location>
        <begin position="262"/>
        <end position="282"/>
    </location>
</feature>
<keyword evidence="4" id="KW-0812">Transmembrane</keyword>
<evidence type="ECO:0000313" key="6">
    <source>
        <dbReference type="EMBL" id="WGW04443.1"/>
    </source>
</evidence>
<dbReference type="Proteomes" id="UP001241605">
    <property type="component" value="Chromosome"/>
</dbReference>
<evidence type="ECO:0000256" key="3">
    <source>
        <dbReference type="ARBA" id="ARBA00023315"/>
    </source>
</evidence>
<keyword evidence="3 6" id="KW-0012">Acyltransferase</keyword>
<evidence type="ECO:0000259" key="5">
    <source>
        <dbReference type="Pfam" id="PF01515"/>
    </source>
</evidence>
<evidence type="ECO:0000256" key="1">
    <source>
        <dbReference type="ARBA" id="ARBA00005656"/>
    </source>
</evidence>
<dbReference type="InterPro" id="IPR002505">
    <property type="entry name" value="PTA_PTB"/>
</dbReference>
<dbReference type="PANTHER" id="PTHR43356">
    <property type="entry name" value="PHOSPHATE ACETYLTRANSFERASE"/>
    <property type="match status" value="1"/>
</dbReference>
<keyword evidence="4" id="KW-1133">Transmembrane helix</keyword>
<dbReference type="InterPro" id="IPR012147">
    <property type="entry name" value="P_Ac_Bu_trans"/>
</dbReference>
<dbReference type="GO" id="GO:0016746">
    <property type="term" value="F:acyltransferase activity"/>
    <property type="evidence" value="ECO:0007669"/>
    <property type="project" value="UniProtKB-KW"/>
</dbReference>
<feature type="domain" description="Phosphate acetyl/butaryl transferase" evidence="5">
    <location>
        <begin position="94"/>
        <end position="304"/>
    </location>
</feature>
<gene>
    <name evidence="6" type="ORF">QF118_02540</name>
</gene>
<dbReference type="RefSeq" id="WP_282301077.1">
    <property type="nucleotide sequence ID" value="NZ_CP124616.1"/>
</dbReference>
<dbReference type="SUPFAM" id="SSF53659">
    <property type="entry name" value="Isocitrate/Isopropylmalate dehydrogenase-like"/>
    <property type="match status" value="1"/>
</dbReference>
<dbReference type="Gene3D" id="3.40.718.10">
    <property type="entry name" value="Isopropylmalate Dehydrogenase"/>
    <property type="match status" value="1"/>
</dbReference>
<dbReference type="InterPro" id="IPR050500">
    <property type="entry name" value="Phos_Acetyltrans/Butyryltrans"/>
</dbReference>
<reference evidence="6 7" key="1">
    <citation type="submission" date="2023-05" db="EMBL/GenBank/DDBJ databases">
        <title>YMD87, complete Genome.</title>
        <authorList>
            <person name="Zhang J."/>
            <person name="Xu X."/>
        </authorList>
    </citation>
    <scope>NUCLEOTIDE SEQUENCE [LARGE SCALE GENOMIC DNA]</scope>
    <source>
        <strain evidence="6 7">YMD87</strain>
    </source>
</reference>
<evidence type="ECO:0000313" key="7">
    <source>
        <dbReference type="Proteomes" id="UP001241605"/>
    </source>
</evidence>
<proteinExistence type="inferred from homology"/>
<dbReference type="PIRSF" id="PIRSF000428">
    <property type="entry name" value="P_Ac_trans"/>
    <property type="match status" value="1"/>
</dbReference>